<sequence>MPTIPADEIRNPVVLRTLTQARKVINAVVRLYGSPARIHIETAREVGKSYQDRKNLKNSKKIIVSNVKVRSKNLKKCFRILWGSRKVKIF</sequence>
<organism evidence="1 2">
    <name type="scientific">Rodentibacter pneumotropicus</name>
    <dbReference type="NCBI Taxonomy" id="758"/>
    <lineage>
        <taxon>Bacteria</taxon>
        <taxon>Pseudomonadati</taxon>
        <taxon>Pseudomonadota</taxon>
        <taxon>Gammaproteobacteria</taxon>
        <taxon>Pasteurellales</taxon>
        <taxon>Pasteurellaceae</taxon>
        <taxon>Rodentibacter</taxon>
    </lineage>
</organism>
<evidence type="ECO:0000313" key="1">
    <source>
        <dbReference type="EMBL" id="VEH67459.1"/>
    </source>
</evidence>
<name>A0A448MQN7_9PAST</name>
<dbReference type="KEGG" id="rpne:NCTC8284_02645"/>
<reference evidence="1 2" key="1">
    <citation type="submission" date="2018-12" db="EMBL/GenBank/DDBJ databases">
        <authorList>
            <consortium name="Pathogen Informatics"/>
        </authorList>
    </citation>
    <scope>NUCLEOTIDE SEQUENCE [LARGE SCALE GENOMIC DNA]</scope>
    <source>
        <strain evidence="1 2">NCTC8284</strain>
    </source>
</reference>
<accession>A0A448MQN7</accession>
<proteinExistence type="predicted"/>
<dbReference type="GO" id="GO:0003676">
    <property type="term" value="F:nucleic acid binding"/>
    <property type="evidence" value="ECO:0007669"/>
    <property type="project" value="InterPro"/>
</dbReference>
<dbReference type="Proteomes" id="UP000278733">
    <property type="component" value="Chromosome"/>
</dbReference>
<dbReference type="AlphaFoldDB" id="A0A448MQN7"/>
<evidence type="ECO:0000313" key="2">
    <source>
        <dbReference type="Proteomes" id="UP000278733"/>
    </source>
</evidence>
<dbReference type="EMBL" id="LR134405">
    <property type="protein sequence ID" value="VEH67459.1"/>
    <property type="molecule type" value="Genomic_DNA"/>
</dbReference>
<protein>
    <submittedName>
        <fullName evidence="1">Uncharacterized protein conserved in bacteria</fullName>
    </submittedName>
</protein>
<dbReference type="Gene3D" id="3.30.420.10">
    <property type="entry name" value="Ribonuclease H-like superfamily/Ribonuclease H"/>
    <property type="match status" value="1"/>
</dbReference>
<gene>
    <name evidence="1" type="ORF">NCTC8284_02645</name>
</gene>
<dbReference type="InterPro" id="IPR036397">
    <property type="entry name" value="RNaseH_sf"/>
</dbReference>